<dbReference type="EMBL" id="JBBKZS010000005">
    <property type="protein sequence ID" value="MEJ8855858.1"/>
    <property type="molecule type" value="Genomic_DNA"/>
</dbReference>
<dbReference type="SUPFAM" id="SSF50800">
    <property type="entry name" value="PK beta-barrel domain-like"/>
    <property type="match status" value="1"/>
</dbReference>
<feature type="domain" description="MOSC" evidence="1">
    <location>
        <begin position="130"/>
        <end position="289"/>
    </location>
</feature>
<dbReference type="PANTHER" id="PTHR14237">
    <property type="entry name" value="MOLYBDOPTERIN COFACTOR SULFURASE MOSC"/>
    <property type="match status" value="1"/>
</dbReference>
<evidence type="ECO:0000313" key="2">
    <source>
        <dbReference type="EMBL" id="MEJ8855858.1"/>
    </source>
</evidence>
<evidence type="ECO:0000259" key="1">
    <source>
        <dbReference type="PROSITE" id="PS51340"/>
    </source>
</evidence>
<protein>
    <submittedName>
        <fullName evidence="2">MOSC N-terminal beta barrel domain-containing protein</fullName>
    </submittedName>
</protein>
<accession>A0ABU8X7T5</accession>
<reference evidence="2 3" key="1">
    <citation type="submission" date="2024-03" db="EMBL/GenBank/DDBJ databases">
        <title>Novel species of the genus Variovorax.</title>
        <authorList>
            <person name="Liu Q."/>
            <person name="Xin Y.-H."/>
        </authorList>
    </citation>
    <scope>NUCLEOTIDE SEQUENCE [LARGE SCALE GENOMIC DNA]</scope>
    <source>
        <strain evidence="2 3">KACC 18901</strain>
    </source>
</reference>
<evidence type="ECO:0000313" key="3">
    <source>
        <dbReference type="Proteomes" id="UP001367030"/>
    </source>
</evidence>
<dbReference type="InterPro" id="IPR005302">
    <property type="entry name" value="MoCF_Sase_C"/>
</dbReference>
<organism evidence="2 3">
    <name type="scientific">Variovorax robiniae</name>
    <dbReference type="NCBI Taxonomy" id="1836199"/>
    <lineage>
        <taxon>Bacteria</taxon>
        <taxon>Pseudomonadati</taxon>
        <taxon>Pseudomonadota</taxon>
        <taxon>Betaproteobacteria</taxon>
        <taxon>Burkholderiales</taxon>
        <taxon>Comamonadaceae</taxon>
        <taxon>Variovorax</taxon>
    </lineage>
</organism>
<sequence length="293" mass="32682">MTSAAFDLQATIARLLVYPVKSCAGVDLPEVLLTETGLEFDRAWMVVDAEGEFVSQRELPRMALIQPKLKQFEMVLRAPGMLALHVAYDRVEQPMRVRVWDDEVAAYDMGDVAAQWFSDFLSEPGKPQKLRLVRFDPEHKRLSSLKWTNGVEAQNQFADGFAVLVASEASLTELNEKLVAEGHEAVVMERFRPNIVLAGVEAQDEDRLETMHIATGEGEALLQPVKPCPRCPMPDIDPKTAVSSPEVGDMLRTYRQNARVDGAVTFGMNAIVLQGIDYMLKVGQPVSANYRFE</sequence>
<gene>
    <name evidence="2" type="ORF">WKW79_14840</name>
</gene>
<dbReference type="InterPro" id="IPR011037">
    <property type="entry name" value="Pyrv_Knase-like_insert_dom_sf"/>
</dbReference>
<keyword evidence="3" id="KW-1185">Reference proteome</keyword>
<dbReference type="PROSITE" id="PS51340">
    <property type="entry name" value="MOSC"/>
    <property type="match status" value="1"/>
</dbReference>
<proteinExistence type="predicted"/>
<dbReference type="SUPFAM" id="SSF141673">
    <property type="entry name" value="MOSC N-terminal domain-like"/>
    <property type="match status" value="1"/>
</dbReference>
<dbReference type="Proteomes" id="UP001367030">
    <property type="component" value="Unassembled WGS sequence"/>
</dbReference>
<dbReference type="InterPro" id="IPR005303">
    <property type="entry name" value="MOCOS_middle"/>
</dbReference>
<name>A0ABU8X7T5_9BURK</name>
<dbReference type="Pfam" id="PF03476">
    <property type="entry name" value="MOSC_N"/>
    <property type="match status" value="1"/>
</dbReference>
<dbReference type="Pfam" id="PF03473">
    <property type="entry name" value="MOSC"/>
    <property type="match status" value="1"/>
</dbReference>
<dbReference type="PANTHER" id="PTHR14237:SF19">
    <property type="entry name" value="MITOCHONDRIAL AMIDOXIME REDUCING COMPONENT 1"/>
    <property type="match status" value="1"/>
</dbReference>
<comment type="caution">
    <text evidence="2">The sequence shown here is derived from an EMBL/GenBank/DDBJ whole genome shotgun (WGS) entry which is preliminary data.</text>
</comment>
<dbReference type="RefSeq" id="WP_340335932.1">
    <property type="nucleotide sequence ID" value="NZ_JBBKZS010000005.1"/>
</dbReference>